<gene>
    <name evidence="2" type="ORF">SDC9_21211</name>
</gene>
<accession>A0A644U8V7</accession>
<evidence type="ECO:0000256" key="1">
    <source>
        <dbReference type="SAM" id="Phobius"/>
    </source>
</evidence>
<keyword evidence="1" id="KW-1133">Transmembrane helix</keyword>
<evidence type="ECO:0000313" key="2">
    <source>
        <dbReference type="EMBL" id="MPL75387.1"/>
    </source>
</evidence>
<keyword evidence="1" id="KW-0812">Transmembrane</keyword>
<organism evidence="2">
    <name type="scientific">bioreactor metagenome</name>
    <dbReference type="NCBI Taxonomy" id="1076179"/>
    <lineage>
        <taxon>unclassified sequences</taxon>
        <taxon>metagenomes</taxon>
        <taxon>ecological metagenomes</taxon>
    </lineage>
</organism>
<dbReference type="EMBL" id="VSSQ01000088">
    <property type="protein sequence ID" value="MPL75387.1"/>
    <property type="molecule type" value="Genomic_DNA"/>
</dbReference>
<feature type="transmembrane region" description="Helical" evidence="1">
    <location>
        <begin position="122"/>
        <end position="149"/>
    </location>
</feature>
<sequence>MPFDGSNFQSNTKFCTTCGAQIHEKAEICPHCGVRCEINDNNIQVNSGGVNLVLFFSSIGAISGIIMALMYFYIIYLYSLNGYIPNSISMYLTLFLMFFSSLSGFLGYWLSLKDVELSILEYIISLTGILIAAMLSFLSTSTIPFLSIATGISPVFFMFLGLMSAVFFILAIFYVYKNKINENLENRGVVL</sequence>
<name>A0A644U8V7_9ZZZZ</name>
<proteinExistence type="predicted"/>
<feature type="transmembrane region" description="Helical" evidence="1">
    <location>
        <begin position="155"/>
        <end position="176"/>
    </location>
</feature>
<comment type="caution">
    <text evidence="2">The sequence shown here is derived from an EMBL/GenBank/DDBJ whole genome shotgun (WGS) entry which is preliminary data.</text>
</comment>
<feature type="transmembrane region" description="Helical" evidence="1">
    <location>
        <begin position="52"/>
        <end position="76"/>
    </location>
</feature>
<evidence type="ECO:0008006" key="3">
    <source>
        <dbReference type="Google" id="ProtNLM"/>
    </source>
</evidence>
<dbReference type="AlphaFoldDB" id="A0A644U8V7"/>
<reference evidence="2" key="1">
    <citation type="submission" date="2019-08" db="EMBL/GenBank/DDBJ databases">
        <authorList>
            <person name="Kucharzyk K."/>
            <person name="Murdoch R.W."/>
            <person name="Higgins S."/>
            <person name="Loffler F."/>
        </authorList>
    </citation>
    <scope>NUCLEOTIDE SEQUENCE</scope>
</reference>
<keyword evidence="1" id="KW-0472">Membrane</keyword>
<feature type="transmembrane region" description="Helical" evidence="1">
    <location>
        <begin position="88"/>
        <end position="110"/>
    </location>
</feature>
<protein>
    <recommendedName>
        <fullName evidence="3">Zinc-ribbon domain-containing protein</fullName>
    </recommendedName>
</protein>